<sequence>MGVVKTDEWLKKDSNPIKICQELKAYFHRMNEREIHHYLNEFGMYKRVSKPYIQQMIKYNVWGRVRQFFNDLKAKWQGPDIPIFIFPVDESSGLLSRDFRGKSGVSFRDKLFMFLSKEVGDEELKTVLTHEYHHICRLSMHEKKEEHYTLIDAIILEGLAEHAVCETVGEQALTVWVKKYSPGQLNRWWNLWIKPNQLVKRDDPKYVQLLFGKAFYPHMLGYALGYHIVRTYHKTHKLNIKETFTIPVDQIVAFYENQFKNQ</sequence>
<dbReference type="EMBL" id="JAUSTR010000004">
    <property type="protein sequence ID" value="MDQ0162436.1"/>
    <property type="molecule type" value="Genomic_DNA"/>
</dbReference>
<accession>A0ABT9VN86</accession>
<organism evidence="2 3">
    <name type="scientific">Aeribacillus alveayuensis</name>
    <dbReference type="NCBI Taxonomy" id="279215"/>
    <lineage>
        <taxon>Bacteria</taxon>
        <taxon>Bacillati</taxon>
        <taxon>Bacillota</taxon>
        <taxon>Bacilli</taxon>
        <taxon>Bacillales</taxon>
        <taxon>Bacillaceae</taxon>
        <taxon>Aeribacillus</taxon>
    </lineage>
</organism>
<feature type="domain" description="DUF2268" evidence="1">
    <location>
        <begin position="61"/>
        <end position="252"/>
    </location>
</feature>
<keyword evidence="3" id="KW-1185">Reference proteome</keyword>
<proteinExistence type="predicted"/>
<dbReference type="InterPro" id="IPR018728">
    <property type="entry name" value="DUF2268"/>
</dbReference>
<comment type="caution">
    <text evidence="2">The sequence shown here is derived from an EMBL/GenBank/DDBJ whole genome shotgun (WGS) entry which is preliminary data.</text>
</comment>
<gene>
    <name evidence="2" type="ORF">J2S06_001513</name>
</gene>
<protein>
    <submittedName>
        <fullName evidence="2">Uncharacterized protein YjaZ</fullName>
    </submittedName>
</protein>
<evidence type="ECO:0000313" key="3">
    <source>
        <dbReference type="Proteomes" id="UP001225646"/>
    </source>
</evidence>
<evidence type="ECO:0000313" key="2">
    <source>
        <dbReference type="EMBL" id="MDQ0162436.1"/>
    </source>
</evidence>
<name>A0ABT9VN86_9BACI</name>
<dbReference type="Pfam" id="PF10026">
    <property type="entry name" value="DUF2268"/>
    <property type="match status" value="1"/>
</dbReference>
<evidence type="ECO:0000259" key="1">
    <source>
        <dbReference type="Pfam" id="PF10026"/>
    </source>
</evidence>
<reference evidence="2 3" key="1">
    <citation type="submission" date="2023-07" db="EMBL/GenBank/DDBJ databases">
        <title>Genomic Encyclopedia of Type Strains, Phase IV (KMG-IV): sequencing the most valuable type-strain genomes for metagenomic binning, comparative biology and taxonomic classification.</title>
        <authorList>
            <person name="Goeker M."/>
        </authorList>
    </citation>
    <scope>NUCLEOTIDE SEQUENCE [LARGE SCALE GENOMIC DNA]</scope>
    <source>
        <strain evidence="2 3">DSM 19092</strain>
    </source>
</reference>
<dbReference type="Proteomes" id="UP001225646">
    <property type="component" value="Unassembled WGS sequence"/>
</dbReference>
<dbReference type="RefSeq" id="WP_419151875.1">
    <property type="nucleotide sequence ID" value="NZ_JAUSTR010000004.1"/>
</dbReference>